<dbReference type="Gene3D" id="3.30.450.20">
    <property type="entry name" value="PAS domain"/>
    <property type="match status" value="2"/>
</dbReference>
<keyword evidence="20" id="KW-0472">Membrane</keyword>
<dbReference type="GO" id="GO:0005524">
    <property type="term" value="F:ATP binding"/>
    <property type="evidence" value="ECO:0007669"/>
    <property type="project" value="UniProtKB-KW"/>
</dbReference>
<dbReference type="GO" id="GO:0016020">
    <property type="term" value="C:membrane"/>
    <property type="evidence" value="ECO:0007669"/>
    <property type="project" value="InterPro"/>
</dbReference>
<dbReference type="EMBL" id="BMNR01000003">
    <property type="protein sequence ID" value="GGK21802.1"/>
    <property type="molecule type" value="Genomic_DNA"/>
</dbReference>
<dbReference type="Pfam" id="PF08447">
    <property type="entry name" value="PAS_3"/>
    <property type="match status" value="1"/>
</dbReference>
<reference evidence="24" key="1">
    <citation type="journal article" date="2014" name="Int. J. Syst. Evol. Microbiol.">
        <title>Complete genome sequence of Corynebacterium casei LMG S-19264T (=DSM 44701T), isolated from a smear-ripened cheese.</title>
        <authorList>
            <consortium name="US DOE Joint Genome Institute (JGI-PGF)"/>
            <person name="Walter F."/>
            <person name="Albersmeier A."/>
            <person name="Kalinowski J."/>
            <person name="Ruckert C."/>
        </authorList>
    </citation>
    <scope>NUCLEOTIDE SEQUENCE</scope>
    <source>
        <strain evidence="24">JCM 12862</strain>
    </source>
</reference>
<dbReference type="InterPro" id="IPR005467">
    <property type="entry name" value="His_kinase_dom"/>
</dbReference>
<accession>A0A8J3FJ15</accession>
<keyword evidence="6" id="KW-0004">4Fe-4S</keyword>
<dbReference type="Pfam" id="PF07730">
    <property type="entry name" value="HisKA_3"/>
    <property type="match status" value="1"/>
</dbReference>
<comment type="caution">
    <text evidence="24">The sequence shown here is derived from an EMBL/GenBank/DDBJ whole genome shotgun (WGS) entry which is preliminary data.</text>
</comment>
<dbReference type="InterPro" id="IPR000014">
    <property type="entry name" value="PAS"/>
</dbReference>
<dbReference type="InterPro" id="IPR050482">
    <property type="entry name" value="Sensor_HK_TwoCompSys"/>
</dbReference>
<dbReference type="Gene3D" id="3.30.565.10">
    <property type="entry name" value="Histidine kinase-like ATPase, C-terminal domain"/>
    <property type="match status" value="1"/>
</dbReference>
<dbReference type="SMART" id="SM00387">
    <property type="entry name" value="HATPase_c"/>
    <property type="match status" value="1"/>
</dbReference>
<evidence type="ECO:0000256" key="17">
    <source>
        <dbReference type="ARBA" id="ARBA00024827"/>
    </source>
</evidence>
<dbReference type="GO" id="GO:0051539">
    <property type="term" value="F:4 iron, 4 sulfur cluster binding"/>
    <property type="evidence" value="ECO:0007669"/>
    <property type="project" value="UniProtKB-KW"/>
</dbReference>
<keyword evidence="12" id="KW-0418">Kinase</keyword>
<keyword evidence="15" id="KW-0902">Two-component regulatory system</keyword>
<keyword evidence="8" id="KW-0597">Phosphoprotein</keyword>
<comment type="catalytic activity">
    <reaction evidence="1">
        <text>ATP + protein L-histidine = ADP + protein N-phospho-L-histidine.</text>
        <dbReference type="EC" id="2.7.13.3"/>
    </reaction>
</comment>
<proteinExistence type="predicted"/>
<evidence type="ECO:0000256" key="4">
    <source>
        <dbReference type="ARBA" id="ARBA00012438"/>
    </source>
</evidence>
<dbReference type="GO" id="GO:0046872">
    <property type="term" value="F:metal ion binding"/>
    <property type="evidence" value="ECO:0007669"/>
    <property type="project" value="UniProtKB-KW"/>
</dbReference>
<dbReference type="InterPro" id="IPR035965">
    <property type="entry name" value="PAS-like_dom_sf"/>
</dbReference>
<evidence type="ECO:0000256" key="11">
    <source>
        <dbReference type="ARBA" id="ARBA00022741"/>
    </source>
</evidence>
<keyword evidence="13" id="KW-0067">ATP-binding</keyword>
<evidence type="ECO:0000256" key="19">
    <source>
        <dbReference type="SAM" id="Coils"/>
    </source>
</evidence>
<evidence type="ECO:0000256" key="10">
    <source>
        <dbReference type="ARBA" id="ARBA00022723"/>
    </source>
</evidence>
<dbReference type="InterPro" id="IPR000700">
    <property type="entry name" value="PAS-assoc_C"/>
</dbReference>
<dbReference type="InterPro" id="IPR004358">
    <property type="entry name" value="Sig_transdc_His_kin-like_C"/>
</dbReference>
<dbReference type="PANTHER" id="PTHR24421:SF10">
    <property type="entry name" value="NITRATE_NITRITE SENSOR PROTEIN NARQ"/>
    <property type="match status" value="1"/>
</dbReference>
<dbReference type="EC" id="2.7.13.3" evidence="4"/>
<keyword evidence="9" id="KW-0808">Transferase</keyword>
<evidence type="ECO:0000256" key="7">
    <source>
        <dbReference type="ARBA" id="ARBA00022490"/>
    </source>
</evidence>
<keyword evidence="20" id="KW-1133">Transmembrane helix</keyword>
<dbReference type="NCBIfam" id="TIGR00229">
    <property type="entry name" value="sensory_box"/>
    <property type="match status" value="2"/>
</dbReference>
<keyword evidence="14" id="KW-0408">Iron</keyword>
<reference evidence="24" key="2">
    <citation type="submission" date="2020-09" db="EMBL/GenBank/DDBJ databases">
        <authorList>
            <person name="Sun Q."/>
            <person name="Ohkuma M."/>
        </authorList>
    </citation>
    <scope>NUCLEOTIDE SEQUENCE</scope>
    <source>
        <strain evidence="24">JCM 12862</strain>
    </source>
</reference>
<protein>
    <recommendedName>
        <fullName evidence="5">Oxygen sensor histidine kinase NreB</fullName>
        <ecNumber evidence="4">2.7.13.3</ecNumber>
    </recommendedName>
    <alternativeName>
        <fullName evidence="18">Nitrogen regulation protein B</fullName>
    </alternativeName>
</protein>
<dbReference type="PROSITE" id="PS50109">
    <property type="entry name" value="HIS_KIN"/>
    <property type="match status" value="1"/>
</dbReference>
<feature type="domain" description="PAC" evidence="23">
    <location>
        <begin position="266"/>
        <end position="318"/>
    </location>
</feature>
<keyword evidence="7" id="KW-0963">Cytoplasm</keyword>
<evidence type="ECO:0000259" key="21">
    <source>
        <dbReference type="PROSITE" id="PS50109"/>
    </source>
</evidence>
<evidence type="ECO:0000313" key="25">
    <source>
        <dbReference type="Proteomes" id="UP000612329"/>
    </source>
</evidence>
<dbReference type="PANTHER" id="PTHR24421">
    <property type="entry name" value="NITRATE/NITRITE SENSOR PROTEIN NARX-RELATED"/>
    <property type="match status" value="1"/>
</dbReference>
<keyword evidence="19" id="KW-0175">Coiled coil</keyword>
<dbReference type="PROSITE" id="PS50112">
    <property type="entry name" value="PAS"/>
    <property type="match status" value="2"/>
</dbReference>
<keyword evidence="10" id="KW-0479">Metal-binding</keyword>
<dbReference type="SMART" id="SM00086">
    <property type="entry name" value="PAC"/>
    <property type="match status" value="2"/>
</dbReference>
<dbReference type="InterPro" id="IPR036890">
    <property type="entry name" value="HATPase_C_sf"/>
</dbReference>
<evidence type="ECO:0000256" key="9">
    <source>
        <dbReference type="ARBA" id="ARBA00022679"/>
    </source>
</evidence>
<evidence type="ECO:0000256" key="20">
    <source>
        <dbReference type="SAM" id="Phobius"/>
    </source>
</evidence>
<keyword evidence="16" id="KW-0411">Iron-sulfur</keyword>
<evidence type="ECO:0000259" key="23">
    <source>
        <dbReference type="PROSITE" id="PS50113"/>
    </source>
</evidence>
<evidence type="ECO:0000256" key="15">
    <source>
        <dbReference type="ARBA" id="ARBA00023012"/>
    </source>
</evidence>
<dbReference type="AlphaFoldDB" id="A0A8J3FJ15"/>
<dbReference type="SUPFAM" id="SSF55874">
    <property type="entry name" value="ATPase domain of HSP90 chaperone/DNA topoisomerase II/histidine kinase"/>
    <property type="match status" value="1"/>
</dbReference>
<evidence type="ECO:0000256" key="2">
    <source>
        <dbReference type="ARBA" id="ARBA00001966"/>
    </source>
</evidence>
<evidence type="ECO:0000256" key="14">
    <source>
        <dbReference type="ARBA" id="ARBA00023004"/>
    </source>
</evidence>
<feature type="domain" description="Histidine kinase" evidence="21">
    <location>
        <begin position="447"/>
        <end position="537"/>
    </location>
</feature>
<evidence type="ECO:0000313" key="24">
    <source>
        <dbReference type="EMBL" id="GGK21802.1"/>
    </source>
</evidence>
<evidence type="ECO:0000256" key="18">
    <source>
        <dbReference type="ARBA" id="ARBA00030800"/>
    </source>
</evidence>
<dbReference type="CDD" id="cd16917">
    <property type="entry name" value="HATPase_UhpB-NarQ-NarX-like"/>
    <property type="match status" value="1"/>
</dbReference>
<dbReference type="Pfam" id="PF13426">
    <property type="entry name" value="PAS_9"/>
    <property type="match status" value="1"/>
</dbReference>
<dbReference type="SMART" id="SM00091">
    <property type="entry name" value="PAS"/>
    <property type="match status" value="2"/>
</dbReference>
<feature type="coiled-coil region" evidence="19">
    <location>
        <begin position="32"/>
        <end position="59"/>
    </location>
</feature>
<keyword evidence="25" id="KW-1185">Reference proteome</keyword>
<dbReference type="Pfam" id="PF02518">
    <property type="entry name" value="HATPase_c"/>
    <property type="match status" value="1"/>
</dbReference>
<evidence type="ECO:0000256" key="5">
    <source>
        <dbReference type="ARBA" id="ARBA00017322"/>
    </source>
</evidence>
<dbReference type="PRINTS" id="PR00344">
    <property type="entry name" value="BCTRLSENSOR"/>
</dbReference>
<organism evidence="24 25">
    <name type="scientific">Yeosuana aromativorans</name>
    <dbReference type="NCBI Taxonomy" id="288019"/>
    <lineage>
        <taxon>Bacteria</taxon>
        <taxon>Pseudomonadati</taxon>
        <taxon>Bacteroidota</taxon>
        <taxon>Flavobacteriia</taxon>
        <taxon>Flavobacteriales</taxon>
        <taxon>Flavobacteriaceae</taxon>
        <taxon>Yeosuana</taxon>
    </lineage>
</organism>
<dbReference type="CDD" id="cd00130">
    <property type="entry name" value="PAS"/>
    <property type="match status" value="2"/>
</dbReference>
<dbReference type="GO" id="GO:0005737">
    <property type="term" value="C:cytoplasm"/>
    <property type="evidence" value="ECO:0007669"/>
    <property type="project" value="UniProtKB-SubCell"/>
</dbReference>
<dbReference type="PROSITE" id="PS50113">
    <property type="entry name" value="PAC"/>
    <property type="match status" value="1"/>
</dbReference>
<feature type="domain" description="PAS" evidence="22">
    <location>
        <begin position="192"/>
        <end position="263"/>
    </location>
</feature>
<dbReference type="InterPro" id="IPR003594">
    <property type="entry name" value="HATPase_dom"/>
</dbReference>
<evidence type="ECO:0000256" key="8">
    <source>
        <dbReference type="ARBA" id="ARBA00022553"/>
    </source>
</evidence>
<keyword evidence="11" id="KW-0547">Nucleotide-binding</keyword>
<comment type="function">
    <text evidence="17">Member of the two-component regulatory system NreB/NreC involved in the control of dissimilatory nitrate/nitrite reduction in response to oxygen. NreB functions as a direct oxygen sensor histidine kinase which is autophosphorylated, in the absence of oxygen, probably at the conserved histidine residue, and transfers its phosphate group probably to a conserved aspartate residue of NreC. NreB/NreC activates the expression of the nitrate (narGHJI) and nitrite (nir) reductase operons, as well as the putative nitrate transporter gene narT.</text>
</comment>
<comment type="subcellular location">
    <subcellularLocation>
        <location evidence="3">Cytoplasm</location>
    </subcellularLocation>
</comment>
<dbReference type="SUPFAM" id="SSF55785">
    <property type="entry name" value="PYP-like sensor domain (PAS domain)"/>
    <property type="match status" value="2"/>
</dbReference>
<evidence type="ECO:0000256" key="12">
    <source>
        <dbReference type="ARBA" id="ARBA00022777"/>
    </source>
</evidence>
<evidence type="ECO:0000256" key="3">
    <source>
        <dbReference type="ARBA" id="ARBA00004496"/>
    </source>
</evidence>
<dbReference type="InterPro" id="IPR013655">
    <property type="entry name" value="PAS_fold_3"/>
</dbReference>
<evidence type="ECO:0000256" key="6">
    <source>
        <dbReference type="ARBA" id="ARBA00022485"/>
    </source>
</evidence>
<dbReference type="InterPro" id="IPR001610">
    <property type="entry name" value="PAC"/>
</dbReference>
<keyword evidence="20" id="KW-0812">Transmembrane</keyword>
<gene>
    <name evidence="24" type="ORF">GCM10007962_14930</name>
</gene>
<comment type="cofactor">
    <cofactor evidence="2">
        <name>[4Fe-4S] cluster</name>
        <dbReference type="ChEBI" id="CHEBI:49883"/>
    </cofactor>
</comment>
<evidence type="ECO:0000256" key="16">
    <source>
        <dbReference type="ARBA" id="ARBA00023014"/>
    </source>
</evidence>
<dbReference type="InterPro" id="IPR011712">
    <property type="entry name" value="Sig_transdc_His_kin_sub3_dim/P"/>
</dbReference>
<dbReference type="GO" id="GO:0046983">
    <property type="term" value="F:protein dimerization activity"/>
    <property type="evidence" value="ECO:0007669"/>
    <property type="project" value="InterPro"/>
</dbReference>
<evidence type="ECO:0000256" key="13">
    <source>
        <dbReference type="ARBA" id="ARBA00022840"/>
    </source>
</evidence>
<feature type="transmembrane region" description="Helical" evidence="20">
    <location>
        <begin position="6"/>
        <end position="25"/>
    </location>
</feature>
<dbReference type="GO" id="GO:0000155">
    <property type="term" value="F:phosphorelay sensor kinase activity"/>
    <property type="evidence" value="ECO:0007669"/>
    <property type="project" value="InterPro"/>
</dbReference>
<evidence type="ECO:0000256" key="1">
    <source>
        <dbReference type="ARBA" id="ARBA00000085"/>
    </source>
</evidence>
<sequence>MLTTIEIYKGLGFVFATSIILFVLIQRETKAKRKSIHELELQKENLLNLTEENEKVKSRLQDRNVYIETILKYLPIGLAVNKMDDGNTVFMNKNFTDIYGWPEKDLVNLESFFESVYPDEEYRNMIRERVLEDINSGDPNRMRWYGIEITTSSGEKKFINAQNIPVFDQNLMISTVIDITEQKNANLKLKESEEKYKLLAENTTDVISLLDTDGRFLYVSPSGTNASGYEPNEVLGKKSHIYFHPDDVSLVTSDTYWNKLKAGLSILLIYRFKSKDGKYRWFESNRQPVLNNKNELIKIVSVSRDITERVEREKIIDNYQKSLKKLTTEISLTEEKQRKEIAANIHDHLSQLLVISKMKLNDLHDEIVTENAQKEFKSVIQYIEEALDNSRKITYDLCPPVLYEMGLIETMYWLADKTQQEHHIKTSFITDLNKIKLSESKLILVFRVIQELVNNTVKHAQANNLKIEMKVNDELLEIKVSDDGKGFNKNELPKAKVGEGGFGLFAVKERVQNLDGRISINSEKNTGTTIKISVPYI</sequence>
<dbReference type="Proteomes" id="UP000612329">
    <property type="component" value="Unassembled WGS sequence"/>
</dbReference>
<feature type="domain" description="PAS" evidence="22">
    <location>
        <begin position="85"/>
        <end position="120"/>
    </location>
</feature>
<evidence type="ECO:0000259" key="22">
    <source>
        <dbReference type="PROSITE" id="PS50112"/>
    </source>
</evidence>
<name>A0A8J3FJ15_9FLAO</name>